<evidence type="ECO:0008006" key="4">
    <source>
        <dbReference type="Google" id="ProtNLM"/>
    </source>
</evidence>
<dbReference type="AlphaFoldDB" id="A0A8J3UV85"/>
<organism evidence="2 3">
    <name type="scientific">Planotetraspora silvatica</name>
    <dbReference type="NCBI Taxonomy" id="234614"/>
    <lineage>
        <taxon>Bacteria</taxon>
        <taxon>Bacillati</taxon>
        <taxon>Actinomycetota</taxon>
        <taxon>Actinomycetes</taxon>
        <taxon>Streptosporangiales</taxon>
        <taxon>Streptosporangiaceae</taxon>
        <taxon>Planotetraspora</taxon>
    </lineage>
</organism>
<keyword evidence="3" id="KW-1185">Reference proteome</keyword>
<name>A0A8J3UV85_9ACTN</name>
<evidence type="ECO:0000313" key="3">
    <source>
        <dbReference type="Proteomes" id="UP000644610"/>
    </source>
</evidence>
<evidence type="ECO:0000256" key="1">
    <source>
        <dbReference type="SAM" id="MobiDB-lite"/>
    </source>
</evidence>
<gene>
    <name evidence="2" type="ORF">Psi02_65550</name>
</gene>
<reference evidence="2" key="1">
    <citation type="submission" date="2021-01" db="EMBL/GenBank/DDBJ databases">
        <title>Whole genome shotgun sequence of Planotetraspora silvatica NBRC 100141.</title>
        <authorList>
            <person name="Komaki H."/>
            <person name="Tamura T."/>
        </authorList>
    </citation>
    <scope>NUCLEOTIDE SEQUENCE</scope>
    <source>
        <strain evidence="2">NBRC 100141</strain>
    </source>
</reference>
<dbReference type="EMBL" id="BOOQ01000049">
    <property type="protein sequence ID" value="GII50131.1"/>
    <property type="molecule type" value="Genomic_DNA"/>
</dbReference>
<evidence type="ECO:0000313" key="2">
    <source>
        <dbReference type="EMBL" id="GII50131.1"/>
    </source>
</evidence>
<dbReference type="Gene3D" id="3.20.20.140">
    <property type="entry name" value="Metal-dependent hydrolases"/>
    <property type="match status" value="1"/>
</dbReference>
<comment type="caution">
    <text evidence="2">The sequence shown here is derived from an EMBL/GenBank/DDBJ whole genome shotgun (WGS) entry which is preliminary data.</text>
</comment>
<dbReference type="InterPro" id="IPR016195">
    <property type="entry name" value="Pol/histidinol_Pase-like"/>
</dbReference>
<dbReference type="NCBIfam" id="NF038032">
    <property type="entry name" value="CehA_McbA_metalo"/>
    <property type="match status" value="1"/>
</dbReference>
<sequence>MTPPPVARALEEYRALLAEHGLTWGEPPLSYVRLMPFLRFPKEAGRMDAPDGPGERGEPGDPGEPGEPDEPDEPGELGEAFRQVLDGGVPSGLTVLRLSAHGHRLEASVVSAVLSADPVPLILLVDSALDTGAVVTVDAVPYEIRPRGARLLEATSSSTVTVGGEAVDLAAMTRAAVPARVRLRAGFPCRWTVVSEGGQGWYPKGAPRRRDYHGIPFFHGDDLVLDVPAAEPLTVRVGRGMEYGTEEVTVTPQAWRETLVELTPERIFDAAARGWYGADLHVHLNWAGDLVAGPADAAAAQHGEDLHVLNLVAGNVSGERVYDREALQHWAGRDLPWSDAAHIARMGVEYRNDLLGHVHAFGLAAPPSTYHTGFSDAPDWPPNATACGELRELNAVLGYAHPFHGPVASPEDVIAGGRRNCSGRALVVDAALGLMDGMELLHFSELSGTVEVYRRLIGAGNRLAALAGTDTMLSFTRQETVSNPPGWERVYARTDGPLSAESFARAVRQGRTFATNGPWLELTVDGREPGETLDLSPGDHVTIRARAAGHGVERLALRTADGVLAAGPGGELVTSLVVDAPTYVVAVATGHGHPVAANGETFAHSSPVYLDVACRHVARPEDVRWCMRWLDLLEDLVSGHARLEDAAQLDDHLDLIEKARTVYAARLAITS</sequence>
<dbReference type="Proteomes" id="UP000644610">
    <property type="component" value="Unassembled WGS sequence"/>
</dbReference>
<feature type="region of interest" description="Disordered" evidence="1">
    <location>
        <begin position="43"/>
        <end position="77"/>
    </location>
</feature>
<feature type="compositionally biased region" description="Basic and acidic residues" evidence="1">
    <location>
        <begin position="43"/>
        <end position="59"/>
    </location>
</feature>
<protein>
    <recommendedName>
        <fullName evidence="4">CehA/McbA family metallohydrolase</fullName>
    </recommendedName>
</protein>
<proteinExistence type="predicted"/>
<feature type="compositionally biased region" description="Acidic residues" evidence="1">
    <location>
        <begin position="64"/>
        <end position="76"/>
    </location>
</feature>
<dbReference type="SUPFAM" id="SSF89550">
    <property type="entry name" value="PHP domain-like"/>
    <property type="match status" value="1"/>
</dbReference>
<accession>A0A8J3UV85</accession>